<dbReference type="EMBL" id="BK015870">
    <property type="protein sequence ID" value="DAD70734.1"/>
    <property type="molecule type" value="Genomic_DNA"/>
</dbReference>
<organism evidence="1">
    <name type="scientific">Siphoviridae sp. ctKcB20</name>
    <dbReference type="NCBI Taxonomy" id="2827568"/>
    <lineage>
        <taxon>Viruses</taxon>
        <taxon>Duplodnaviria</taxon>
        <taxon>Heunggongvirae</taxon>
        <taxon>Uroviricota</taxon>
        <taxon>Caudoviricetes</taxon>
    </lineage>
</organism>
<protein>
    <submittedName>
        <fullName evidence="1">Uncharacterized protein</fullName>
    </submittedName>
</protein>
<reference evidence="1" key="1">
    <citation type="journal article" date="2021" name="Proc. Natl. Acad. Sci. U.S.A.">
        <title>A Catalog of Tens of Thousands of Viruses from Human Metagenomes Reveals Hidden Associations with Chronic Diseases.</title>
        <authorList>
            <person name="Tisza M.J."/>
            <person name="Buck C.B."/>
        </authorList>
    </citation>
    <scope>NUCLEOTIDE SEQUENCE</scope>
    <source>
        <strain evidence="1">CtKcB20</strain>
    </source>
</reference>
<name>A0A8S5LLA7_9CAUD</name>
<proteinExistence type="predicted"/>
<evidence type="ECO:0000313" key="1">
    <source>
        <dbReference type="EMBL" id="DAD70734.1"/>
    </source>
</evidence>
<sequence length="114" mass="13487">MEDFKTLYIAQNTPTIAENALKNYLWHNKEISETIEKSCNHAREYRYCDVGLLRASVNAELRQVLESKENFRKFLNEQRATLISSACKSAKEYLVKMWETEESLENVYNFLRRA</sequence>
<accession>A0A8S5LLA7</accession>